<proteinExistence type="predicted"/>
<gene>
    <name evidence="2" type="ORF">Kpho01_48120</name>
</gene>
<organism evidence="2 3">
    <name type="scientific">Kitasatospora phosalacinea</name>
    <dbReference type="NCBI Taxonomy" id="2065"/>
    <lineage>
        <taxon>Bacteria</taxon>
        <taxon>Bacillati</taxon>
        <taxon>Actinomycetota</taxon>
        <taxon>Actinomycetes</taxon>
        <taxon>Kitasatosporales</taxon>
        <taxon>Streptomycetaceae</taxon>
        <taxon>Kitasatospora</taxon>
    </lineage>
</organism>
<evidence type="ECO:0000313" key="3">
    <source>
        <dbReference type="Proteomes" id="UP001165143"/>
    </source>
</evidence>
<sequence>MTRARYVDLHILQPIPASNLNRSDTQEPKTIEYGATTRLFHSSQSWKHVIRHALEDDLQEYAARTRMVPVVLADRLHVDGWSQDLAAFAAAEVARCATGKEGGLKTDPAQQGRTQAMLYLPADTTDRLAALCHEHRHALEEAAAKAAEAKSDRTKTAGGKNTSAKTPKAKKSDKDGILPAADIQQLLTRRTATINLFGRMLAEIPDGQVDGAVHMAPAFSVHTADLQPDFFTAVEDWPRPGDRGGAHLQTAFLTTGVLYRYATVNITELLHNLDGDTDQTAHLLGLFTEAFIMELPQGKKTSTAPHTVPDLVHYVIRDRRPVSYSGAFEQPVKARPQGGYTLPARAALTAHARDMDLLVGTRRRVAHGYACTGQDPVTGLGTRHSGFEDLAQACVKAATGNWPTS</sequence>
<accession>A0A9W6UNT6</accession>
<feature type="compositionally biased region" description="Basic and acidic residues" evidence="1">
    <location>
        <begin position="145"/>
        <end position="155"/>
    </location>
</feature>
<dbReference type="InterPro" id="IPR010148">
    <property type="entry name" value="CRISPR-assoc_prot_CT1975"/>
</dbReference>
<dbReference type="EMBL" id="BSRX01000031">
    <property type="protein sequence ID" value="GLW56801.1"/>
    <property type="molecule type" value="Genomic_DNA"/>
</dbReference>
<protein>
    <submittedName>
        <fullName evidence="2">Type I-E CRISPR-associated protein Cas7/Cse4/CasC</fullName>
    </submittedName>
</protein>
<evidence type="ECO:0000313" key="2">
    <source>
        <dbReference type="EMBL" id="GLW56801.1"/>
    </source>
</evidence>
<dbReference type="NCBIfam" id="TIGR01869">
    <property type="entry name" value="casC_Cse4"/>
    <property type="match status" value="1"/>
</dbReference>
<name>A0A9W6UNT6_9ACTN</name>
<dbReference type="RefSeq" id="WP_033252106.1">
    <property type="nucleotide sequence ID" value="NZ_BSRX01000031.1"/>
</dbReference>
<dbReference type="Pfam" id="PF09344">
    <property type="entry name" value="Cas_CT1975"/>
    <property type="match status" value="1"/>
</dbReference>
<dbReference type="Proteomes" id="UP001165143">
    <property type="component" value="Unassembled WGS sequence"/>
</dbReference>
<feature type="region of interest" description="Disordered" evidence="1">
    <location>
        <begin position="145"/>
        <end position="174"/>
    </location>
</feature>
<evidence type="ECO:0000256" key="1">
    <source>
        <dbReference type="SAM" id="MobiDB-lite"/>
    </source>
</evidence>
<dbReference type="AlphaFoldDB" id="A0A9W6UNT6"/>
<dbReference type="OrthoDB" id="5291250at2"/>
<comment type="caution">
    <text evidence="2">The sequence shown here is derived from an EMBL/GenBank/DDBJ whole genome shotgun (WGS) entry which is preliminary data.</text>
</comment>
<reference evidence="2" key="1">
    <citation type="submission" date="2023-02" db="EMBL/GenBank/DDBJ databases">
        <title>Kitasatospora phosalacinea NBRC 14362.</title>
        <authorList>
            <person name="Ichikawa N."/>
            <person name="Sato H."/>
            <person name="Tonouchi N."/>
        </authorList>
    </citation>
    <scope>NUCLEOTIDE SEQUENCE</scope>
    <source>
        <strain evidence="2">NBRC 14362</strain>
    </source>
</reference>